<dbReference type="OrthoDB" id="439808at2759"/>
<dbReference type="InterPro" id="IPR000504">
    <property type="entry name" value="RRM_dom"/>
</dbReference>
<dbReference type="GO" id="GO:1901259">
    <property type="term" value="P:chloroplast rRNA processing"/>
    <property type="evidence" value="ECO:0000318"/>
    <property type="project" value="GO_Central"/>
</dbReference>
<keyword evidence="11" id="KW-1185">Reference proteome</keyword>
<feature type="domain" description="RRM" evidence="9">
    <location>
        <begin position="208"/>
        <end position="286"/>
    </location>
</feature>
<dbReference type="KEGG" id="egt:105950491"/>
<dbReference type="PANTHER" id="PTHR48025">
    <property type="entry name" value="OS02G0815200 PROTEIN"/>
    <property type="match status" value="1"/>
</dbReference>
<dbReference type="PhylomeDB" id="A0A022PSE8"/>
<keyword evidence="4" id="KW-0507">mRNA processing</keyword>
<dbReference type="PROSITE" id="PS50102">
    <property type="entry name" value="RRM"/>
    <property type="match status" value="2"/>
</dbReference>
<protein>
    <recommendedName>
        <fullName evidence="9">RRM domain-containing protein</fullName>
    </recommendedName>
</protein>
<sequence>MSFSAKAVLNPASMATNACLISSPSLFTGSKVSYKPIKFQAASSCKNISSLSLHSFFSLTRKLRLSVVSAQEEGNNPVILEEKEEEEVEGGFKWGANVVGEAAGEGYAQPPEGAKVYVGNLPYDVDSEKLAQLFEPAGVVEIAEVIYSRDTEQSRGFGFVTMSTEEEAEKAVEMFSRFDMGGRLLTVNIAAPKGSRIERPPPSFEPTHKIYVGNLSWNVDDSSLEELFSQHGKVVSARVISDRETGRSRGFGFVVMSSASEMNDAIANLDGESLDGRAIKVNAASEDRPRRSRF</sequence>
<evidence type="ECO:0000256" key="7">
    <source>
        <dbReference type="ARBA" id="ARBA00023274"/>
    </source>
</evidence>
<keyword evidence="6 8" id="KW-0694">RNA-binding</keyword>
<dbReference type="PANTHER" id="PTHR48025:SF3">
    <property type="entry name" value="31 KDA RIBONUCLEOPROTEIN, CHLOROPLASTIC-RELATED"/>
    <property type="match status" value="1"/>
</dbReference>
<dbReference type="GO" id="GO:0006397">
    <property type="term" value="P:mRNA processing"/>
    <property type="evidence" value="ECO:0007669"/>
    <property type="project" value="UniProtKB-KW"/>
</dbReference>
<evidence type="ECO:0000256" key="1">
    <source>
        <dbReference type="ARBA" id="ARBA00004229"/>
    </source>
</evidence>
<dbReference type="AlphaFoldDB" id="A0A022PSE8"/>
<dbReference type="Gene3D" id="3.30.70.330">
    <property type="match status" value="2"/>
</dbReference>
<dbReference type="GO" id="GO:0009507">
    <property type="term" value="C:chloroplast"/>
    <property type="evidence" value="ECO:0007669"/>
    <property type="project" value="UniProtKB-SubCell"/>
</dbReference>
<evidence type="ECO:0000256" key="8">
    <source>
        <dbReference type="PROSITE-ProRule" id="PRU00176"/>
    </source>
</evidence>
<dbReference type="STRING" id="4155.A0A022PSE8"/>
<dbReference type="OMA" id="DQKVFQG"/>
<keyword evidence="5" id="KW-0677">Repeat</keyword>
<dbReference type="GO" id="GO:1990904">
    <property type="term" value="C:ribonucleoprotein complex"/>
    <property type="evidence" value="ECO:0007669"/>
    <property type="project" value="UniProtKB-KW"/>
</dbReference>
<evidence type="ECO:0000313" key="10">
    <source>
        <dbReference type="EMBL" id="EYU17743.1"/>
    </source>
</evidence>
<evidence type="ECO:0000256" key="2">
    <source>
        <dbReference type="ARBA" id="ARBA00022528"/>
    </source>
</evidence>
<dbReference type="InterPro" id="IPR035979">
    <property type="entry name" value="RBD_domain_sf"/>
</dbReference>
<dbReference type="InterPro" id="IPR048289">
    <property type="entry name" value="RRM2_NsCP33-like"/>
</dbReference>
<gene>
    <name evidence="10" type="ORF">MIMGU_mgv1a011024mg</name>
</gene>
<evidence type="ECO:0000256" key="5">
    <source>
        <dbReference type="ARBA" id="ARBA00022737"/>
    </source>
</evidence>
<accession>A0A022PSE8</accession>
<evidence type="ECO:0000256" key="4">
    <source>
        <dbReference type="ARBA" id="ARBA00022664"/>
    </source>
</evidence>
<evidence type="ECO:0000256" key="3">
    <source>
        <dbReference type="ARBA" id="ARBA00022640"/>
    </source>
</evidence>
<name>A0A022PSE8_ERYGU</name>
<organism evidence="10 11">
    <name type="scientific">Erythranthe guttata</name>
    <name type="common">Yellow monkey flower</name>
    <name type="synonym">Mimulus guttatus</name>
    <dbReference type="NCBI Taxonomy" id="4155"/>
    <lineage>
        <taxon>Eukaryota</taxon>
        <taxon>Viridiplantae</taxon>
        <taxon>Streptophyta</taxon>
        <taxon>Embryophyta</taxon>
        <taxon>Tracheophyta</taxon>
        <taxon>Spermatophyta</taxon>
        <taxon>Magnoliopsida</taxon>
        <taxon>eudicotyledons</taxon>
        <taxon>Gunneridae</taxon>
        <taxon>Pentapetalae</taxon>
        <taxon>asterids</taxon>
        <taxon>lamiids</taxon>
        <taxon>Lamiales</taxon>
        <taxon>Phrymaceae</taxon>
        <taxon>Erythranthe</taxon>
    </lineage>
</organism>
<keyword evidence="3" id="KW-0934">Plastid</keyword>
<evidence type="ECO:0000256" key="6">
    <source>
        <dbReference type="ARBA" id="ARBA00022884"/>
    </source>
</evidence>
<dbReference type="CDD" id="cd21608">
    <property type="entry name" value="RRM2_NsCP33_like"/>
    <property type="match status" value="1"/>
</dbReference>
<proteinExistence type="predicted"/>
<keyword evidence="2" id="KW-0150">Chloroplast</keyword>
<dbReference type="InterPro" id="IPR050502">
    <property type="entry name" value="Euk_RNA-bind_prot"/>
</dbReference>
<comment type="subcellular location">
    <subcellularLocation>
        <location evidence="1">Plastid</location>
        <location evidence="1">Chloroplast</location>
    </subcellularLocation>
</comment>
<reference evidence="10 11" key="1">
    <citation type="journal article" date="2013" name="Proc. Natl. Acad. Sci. U.S.A.">
        <title>Fine-scale variation in meiotic recombination in Mimulus inferred from population shotgun sequencing.</title>
        <authorList>
            <person name="Hellsten U."/>
            <person name="Wright K.M."/>
            <person name="Jenkins J."/>
            <person name="Shu S."/>
            <person name="Yuan Y."/>
            <person name="Wessler S.R."/>
            <person name="Schmutz J."/>
            <person name="Willis J.H."/>
            <person name="Rokhsar D.S."/>
        </authorList>
    </citation>
    <scope>NUCLEOTIDE SEQUENCE [LARGE SCALE GENOMIC DNA]</scope>
    <source>
        <strain evidence="11">cv. DUN x IM62</strain>
    </source>
</reference>
<dbReference type="Pfam" id="PF00076">
    <property type="entry name" value="RRM_1"/>
    <property type="match status" value="2"/>
</dbReference>
<keyword evidence="7" id="KW-0687">Ribonucleoprotein</keyword>
<dbReference type="SUPFAM" id="SSF54928">
    <property type="entry name" value="RNA-binding domain, RBD"/>
    <property type="match status" value="2"/>
</dbReference>
<dbReference type="SMART" id="SM00360">
    <property type="entry name" value="RRM"/>
    <property type="match status" value="2"/>
</dbReference>
<dbReference type="GO" id="GO:0003729">
    <property type="term" value="F:mRNA binding"/>
    <property type="evidence" value="ECO:0000318"/>
    <property type="project" value="GO_Central"/>
</dbReference>
<evidence type="ECO:0000259" key="9">
    <source>
        <dbReference type="PROSITE" id="PS50102"/>
    </source>
</evidence>
<dbReference type="eggNOG" id="KOG0118">
    <property type="taxonomic scope" value="Eukaryota"/>
</dbReference>
<feature type="domain" description="RRM" evidence="9">
    <location>
        <begin position="114"/>
        <end position="192"/>
    </location>
</feature>
<dbReference type="EMBL" id="KI632363">
    <property type="protein sequence ID" value="EYU17743.1"/>
    <property type="molecule type" value="Genomic_DNA"/>
</dbReference>
<dbReference type="Proteomes" id="UP000030748">
    <property type="component" value="Unassembled WGS sequence"/>
</dbReference>
<evidence type="ECO:0000313" key="11">
    <source>
        <dbReference type="Proteomes" id="UP000030748"/>
    </source>
</evidence>
<dbReference type="InterPro" id="IPR012677">
    <property type="entry name" value="Nucleotide-bd_a/b_plait_sf"/>
</dbReference>